<comment type="caution">
    <text evidence="10">The sequence shown here is derived from an EMBL/GenBank/DDBJ whole genome shotgun (WGS) entry which is preliminary data.</text>
</comment>
<dbReference type="PANTHER" id="PTHR11315:SF0">
    <property type="entry name" value="FOLATE GAMMA-GLUTAMYL HYDROLASE"/>
    <property type="match status" value="1"/>
</dbReference>
<evidence type="ECO:0000256" key="5">
    <source>
        <dbReference type="ARBA" id="ARBA00022729"/>
    </source>
</evidence>
<feature type="active site" description="Proton donor" evidence="7">
    <location>
        <position position="234"/>
    </location>
</feature>
<feature type="chain" id="PRO_5043271553" description="folate gamma-glutamyl hydrolase" evidence="9">
    <location>
        <begin position="22"/>
        <end position="332"/>
    </location>
</feature>
<dbReference type="GO" id="GO:0005576">
    <property type="term" value="C:extracellular region"/>
    <property type="evidence" value="ECO:0007669"/>
    <property type="project" value="UniProtKB-SubCell"/>
</dbReference>
<sequence>MTWRCIWRLSCIALGAALKEGSPVIGMFSLPTAPMFCSNSNCEVLPASYVKFIESAGGEVVPVSFNATDSEMDQLLESLNGFLFTGGADLKPPPAALRVLQRSEELFKVGDPHNQLPLWGTCLGFEWLVAATSPPSLISGFRADNVNLPLHFLPEAGASRLFGKAPHHILDALKFKNVSFNSHHRGVRPVEWSKRPELRTTLKVLATSLDEDGKEFVSAIEGVDGLPWFGVQFHPEKNAFEHGFLPDGQPAALAKHTPEAISVTQFFANFFVEQARQNRRNFQSVADEAKHLIYGHQTSRAFQPYFDEVFLFSTSASSNEMNPAPPAGHILV</sequence>
<evidence type="ECO:0000256" key="4">
    <source>
        <dbReference type="ARBA" id="ARBA00022525"/>
    </source>
</evidence>
<protein>
    <recommendedName>
        <fullName evidence="3 8">folate gamma-glutamyl hydrolase</fullName>
        <ecNumber evidence="3 8">3.4.19.9</ecNumber>
    </recommendedName>
</protein>
<dbReference type="PROSITE" id="PS51275">
    <property type="entry name" value="PEPTIDASE_C26_GGH"/>
    <property type="match status" value="1"/>
</dbReference>
<evidence type="ECO:0000256" key="9">
    <source>
        <dbReference type="SAM" id="SignalP"/>
    </source>
</evidence>
<feature type="signal peptide" evidence="9">
    <location>
        <begin position="1"/>
        <end position="21"/>
    </location>
</feature>
<proteinExistence type="inferred from homology"/>
<name>A0A9P1DPD1_9DINO</name>
<dbReference type="AlphaFoldDB" id="A0A9P1DPD1"/>
<evidence type="ECO:0000256" key="8">
    <source>
        <dbReference type="PROSITE-ProRule" id="PRU00607"/>
    </source>
</evidence>
<dbReference type="EC" id="3.4.19.9" evidence="3 8"/>
<dbReference type="GO" id="GO:0046900">
    <property type="term" value="P:tetrahydrofolylpolyglutamate metabolic process"/>
    <property type="evidence" value="ECO:0007669"/>
    <property type="project" value="TreeGrafter"/>
</dbReference>
<feature type="active site" description="Nucleophile" evidence="7 8">
    <location>
        <position position="122"/>
    </location>
</feature>
<dbReference type="InterPro" id="IPR011697">
    <property type="entry name" value="Peptidase_C26"/>
</dbReference>
<organism evidence="10">
    <name type="scientific">Cladocopium goreaui</name>
    <dbReference type="NCBI Taxonomy" id="2562237"/>
    <lineage>
        <taxon>Eukaryota</taxon>
        <taxon>Sar</taxon>
        <taxon>Alveolata</taxon>
        <taxon>Dinophyceae</taxon>
        <taxon>Suessiales</taxon>
        <taxon>Symbiodiniaceae</taxon>
        <taxon>Cladocopium</taxon>
    </lineage>
</organism>
<comment type="subcellular location">
    <subcellularLocation>
        <location evidence="1">Secreted</location>
        <location evidence="1">Extracellular space</location>
    </subcellularLocation>
</comment>
<evidence type="ECO:0000256" key="7">
    <source>
        <dbReference type="PIRSR" id="PIRSR615527-1"/>
    </source>
</evidence>
<evidence type="ECO:0000256" key="3">
    <source>
        <dbReference type="ARBA" id="ARBA00012886"/>
    </source>
</evidence>
<evidence type="ECO:0000313" key="11">
    <source>
        <dbReference type="EMBL" id="CAL4801464.1"/>
    </source>
</evidence>
<comment type="similarity">
    <text evidence="2">Belongs to the peptidase C26 family.</text>
</comment>
<dbReference type="GO" id="GO:0005773">
    <property type="term" value="C:vacuole"/>
    <property type="evidence" value="ECO:0007669"/>
    <property type="project" value="TreeGrafter"/>
</dbReference>
<dbReference type="EMBL" id="CAMXCT020006223">
    <property type="protein sequence ID" value="CAL1167527.1"/>
    <property type="molecule type" value="Genomic_DNA"/>
</dbReference>
<dbReference type="Proteomes" id="UP001152797">
    <property type="component" value="Unassembled WGS sequence"/>
</dbReference>
<accession>A0A9P1DPD1</accession>
<evidence type="ECO:0000313" key="10">
    <source>
        <dbReference type="EMBL" id="CAI4014152.1"/>
    </source>
</evidence>
<dbReference type="PANTHER" id="PTHR11315">
    <property type="entry name" value="PROTEASE FAMILY C26 GAMMA-GLUTAMYL HYDROLASE"/>
    <property type="match status" value="1"/>
</dbReference>
<reference evidence="10" key="1">
    <citation type="submission" date="2022-10" db="EMBL/GenBank/DDBJ databases">
        <authorList>
            <person name="Chen Y."/>
            <person name="Dougan E. K."/>
            <person name="Chan C."/>
            <person name="Rhodes N."/>
            <person name="Thang M."/>
        </authorList>
    </citation>
    <scope>NUCLEOTIDE SEQUENCE</scope>
</reference>
<dbReference type="PROSITE" id="PS51273">
    <property type="entry name" value="GATASE_TYPE_1"/>
    <property type="match status" value="1"/>
</dbReference>
<keyword evidence="12" id="KW-1185">Reference proteome</keyword>
<keyword evidence="4" id="KW-0964">Secreted</keyword>
<dbReference type="EMBL" id="CAMXCT030006223">
    <property type="protein sequence ID" value="CAL4801464.1"/>
    <property type="molecule type" value="Genomic_DNA"/>
</dbReference>
<evidence type="ECO:0000256" key="1">
    <source>
        <dbReference type="ARBA" id="ARBA00004239"/>
    </source>
</evidence>
<dbReference type="EMBL" id="CAMXCT010006223">
    <property type="protein sequence ID" value="CAI4014152.1"/>
    <property type="molecule type" value="Genomic_DNA"/>
</dbReference>
<keyword evidence="6 8" id="KW-0378">Hydrolase</keyword>
<dbReference type="InterPro" id="IPR029062">
    <property type="entry name" value="Class_I_gatase-like"/>
</dbReference>
<gene>
    <name evidence="10" type="ORF">C1SCF055_LOCUS39076</name>
</gene>
<dbReference type="OrthoDB" id="64220at2759"/>
<evidence type="ECO:0000256" key="2">
    <source>
        <dbReference type="ARBA" id="ARBA00011083"/>
    </source>
</evidence>
<dbReference type="Gene3D" id="3.40.50.880">
    <property type="match status" value="1"/>
</dbReference>
<dbReference type="GO" id="GO:0034722">
    <property type="term" value="F:gamma-glutamyl-peptidase activity"/>
    <property type="evidence" value="ECO:0007669"/>
    <property type="project" value="UniProtKB-UniRule"/>
</dbReference>
<dbReference type="SUPFAM" id="SSF52317">
    <property type="entry name" value="Class I glutamine amidotransferase-like"/>
    <property type="match status" value="1"/>
</dbReference>
<keyword evidence="5 9" id="KW-0732">Signal</keyword>
<reference evidence="11 12" key="2">
    <citation type="submission" date="2024-05" db="EMBL/GenBank/DDBJ databases">
        <authorList>
            <person name="Chen Y."/>
            <person name="Shah S."/>
            <person name="Dougan E. K."/>
            <person name="Thang M."/>
            <person name="Chan C."/>
        </authorList>
    </citation>
    <scope>NUCLEOTIDE SEQUENCE [LARGE SCALE GENOMIC DNA]</scope>
</reference>
<evidence type="ECO:0000256" key="6">
    <source>
        <dbReference type="ARBA" id="ARBA00022801"/>
    </source>
</evidence>
<dbReference type="Pfam" id="PF07722">
    <property type="entry name" value="Peptidase_C26"/>
    <property type="match status" value="1"/>
</dbReference>
<comment type="catalytic activity">
    <reaction evidence="8">
        <text>(6S)-5,6,7,8-tetrahydrofolyl-(gamma-L-Glu)(n) + (n-1) H2O = (6S)-5,6,7,8-tetrahydrofolate + (n-1) L-glutamate</text>
        <dbReference type="Rhea" id="RHEA:56784"/>
        <dbReference type="Rhea" id="RHEA-COMP:14738"/>
        <dbReference type="ChEBI" id="CHEBI:15377"/>
        <dbReference type="ChEBI" id="CHEBI:29985"/>
        <dbReference type="ChEBI" id="CHEBI:57453"/>
        <dbReference type="ChEBI" id="CHEBI:141005"/>
        <dbReference type="EC" id="3.4.19.9"/>
    </reaction>
</comment>
<feature type="active site" evidence="8">
    <location>
        <position position="234"/>
    </location>
</feature>
<evidence type="ECO:0000313" key="12">
    <source>
        <dbReference type="Proteomes" id="UP001152797"/>
    </source>
</evidence>
<dbReference type="InterPro" id="IPR015527">
    <property type="entry name" value="Pept_C26_g-glut_hydrolase"/>
</dbReference>